<comment type="caution">
    <text evidence="8">The sequence shown here is derived from an EMBL/GenBank/DDBJ whole genome shotgun (WGS) entry which is preliminary data.</text>
</comment>
<name>A0ABT7ME54_9PSEU</name>
<accession>A0ABT7ME54</accession>
<keyword evidence="4" id="KW-0238">DNA-binding</keyword>
<evidence type="ECO:0000313" key="8">
    <source>
        <dbReference type="EMBL" id="MDL5158949.1"/>
    </source>
</evidence>
<dbReference type="RefSeq" id="WP_286055511.1">
    <property type="nucleotide sequence ID" value="NZ_JASVWF010000006.1"/>
</dbReference>
<feature type="domain" description="RNA polymerase sigma-70 region 2" evidence="6">
    <location>
        <begin position="55"/>
        <end position="121"/>
    </location>
</feature>
<dbReference type="NCBIfam" id="TIGR02937">
    <property type="entry name" value="sigma70-ECF"/>
    <property type="match status" value="1"/>
</dbReference>
<reference evidence="8 9" key="1">
    <citation type="submission" date="2023-06" db="EMBL/GenBank/DDBJ databases">
        <title>Actinomycetospora Odt1-22.</title>
        <authorList>
            <person name="Supong K."/>
        </authorList>
    </citation>
    <scope>NUCLEOTIDE SEQUENCE [LARGE SCALE GENOMIC DNA]</scope>
    <source>
        <strain evidence="8 9">Odt1-22</strain>
    </source>
</reference>
<dbReference type="InterPro" id="IPR036388">
    <property type="entry name" value="WH-like_DNA-bd_sf"/>
</dbReference>
<dbReference type="CDD" id="cd06171">
    <property type="entry name" value="Sigma70_r4"/>
    <property type="match status" value="1"/>
</dbReference>
<evidence type="ECO:0000256" key="4">
    <source>
        <dbReference type="ARBA" id="ARBA00023125"/>
    </source>
</evidence>
<organism evidence="8 9">
    <name type="scientific">Actinomycetospora termitidis</name>
    <dbReference type="NCBI Taxonomy" id="3053470"/>
    <lineage>
        <taxon>Bacteria</taxon>
        <taxon>Bacillati</taxon>
        <taxon>Actinomycetota</taxon>
        <taxon>Actinomycetes</taxon>
        <taxon>Pseudonocardiales</taxon>
        <taxon>Pseudonocardiaceae</taxon>
        <taxon>Actinomycetospora</taxon>
    </lineage>
</organism>
<dbReference type="InterPro" id="IPR013325">
    <property type="entry name" value="RNA_pol_sigma_r2"/>
</dbReference>
<dbReference type="Gene3D" id="1.10.10.10">
    <property type="entry name" value="Winged helix-like DNA-binding domain superfamily/Winged helix DNA-binding domain"/>
    <property type="match status" value="1"/>
</dbReference>
<protein>
    <submittedName>
        <fullName evidence="8">RNA polymerase sigma factor</fullName>
    </submittedName>
</protein>
<gene>
    <name evidence="8" type="ORF">QRT03_23475</name>
</gene>
<dbReference type="PANTHER" id="PTHR43133:SF8">
    <property type="entry name" value="RNA POLYMERASE SIGMA FACTOR HI_1459-RELATED"/>
    <property type="match status" value="1"/>
</dbReference>
<dbReference type="PANTHER" id="PTHR43133">
    <property type="entry name" value="RNA POLYMERASE ECF-TYPE SIGMA FACTO"/>
    <property type="match status" value="1"/>
</dbReference>
<evidence type="ECO:0000256" key="3">
    <source>
        <dbReference type="ARBA" id="ARBA00023082"/>
    </source>
</evidence>
<comment type="similarity">
    <text evidence="1">Belongs to the sigma-70 factor family. ECF subfamily.</text>
</comment>
<dbReference type="InterPro" id="IPR007627">
    <property type="entry name" value="RNA_pol_sigma70_r2"/>
</dbReference>
<evidence type="ECO:0000259" key="7">
    <source>
        <dbReference type="Pfam" id="PF08281"/>
    </source>
</evidence>
<dbReference type="InterPro" id="IPR014284">
    <property type="entry name" value="RNA_pol_sigma-70_dom"/>
</dbReference>
<keyword evidence="9" id="KW-1185">Reference proteome</keyword>
<dbReference type="InterPro" id="IPR013249">
    <property type="entry name" value="RNA_pol_sigma70_r4_t2"/>
</dbReference>
<keyword evidence="2" id="KW-0805">Transcription regulation</keyword>
<dbReference type="InterPro" id="IPR039425">
    <property type="entry name" value="RNA_pol_sigma-70-like"/>
</dbReference>
<dbReference type="Proteomes" id="UP001231924">
    <property type="component" value="Unassembled WGS sequence"/>
</dbReference>
<evidence type="ECO:0000313" key="9">
    <source>
        <dbReference type="Proteomes" id="UP001231924"/>
    </source>
</evidence>
<feature type="domain" description="RNA polymerase sigma factor 70 region 4 type 2" evidence="7">
    <location>
        <begin position="147"/>
        <end position="198"/>
    </location>
</feature>
<dbReference type="SUPFAM" id="SSF88659">
    <property type="entry name" value="Sigma3 and sigma4 domains of RNA polymerase sigma factors"/>
    <property type="match status" value="1"/>
</dbReference>
<dbReference type="Gene3D" id="1.10.1740.10">
    <property type="match status" value="1"/>
</dbReference>
<sequence length="210" mass="22927">MSFTVATRVGKSGARTVVRFEGVLVGDGADRERDDDLALAKRAADGDAAAFADLMGRHRSRLYAVCRRITCHDEDAHEALQNTMITVWSKLRDFQGTSAVGTWLYRVATNAAIDEVRRRGRAPQPVETLPEARPRDGADHAAIARVDVDRALARIPPQFRVVVVLYEIAGLSYAQIAELRDLPIDTVKSQLSRGRKALVALLTEAGAHAA</sequence>
<dbReference type="InterPro" id="IPR013324">
    <property type="entry name" value="RNA_pol_sigma_r3/r4-like"/>
</dbReference>
<proteinExistence type="inferred from homology"/>
<dbReference type="Pfam" id="PF04542">
    <property type="entry name" value="Sigma70_r2"/>
    <property type="match status" value="1"/>
</dbReference>
<evidence type="ECO:0000259" key="6">
    <source>
        <dbReference type="Pfam" id="PF04542"/>
    </source>
</evidence>
<dbReference type="SUPFAM" id="SSF88946">
    <property type="entry name" value="Sigma2 domain of RNA polymerase sigma factors"/>
    <property type="match status" value="1"/>
</dbReference>
<keyword evidence="5" id="KW-0804">Transcription</keyword>
<dbReference type="Pfam" id="PF08281">
    <property type="entry name" value="Sigma70_r4_2"/>
    <property type="match status" value="1"/>
</dbReference>
<evidence type="ECO:0000256" key="1">
    <source>
        <dbReference type="ARBA" id="ARBA00010641"/>
    </source>
</evidence>
<evidence type="ECO:0000256" key="5">
    <source>
        <dbReference type="ARBA" id="ARBA00023163"/>
    </source>
</evidence>
<keyword evidence="3" id="KW-0731">Sigma factor</keyword>
<evidence type="ECO:0000256" key="2">
    <source>
        <dbReference type="ARBA" id="ARBA00023015"/>
    </source>
</evidence>
<dbReference type="EMBL" id="JASVWF010000006">
    <property type="protein sequence ID" value="MDL5158949.1"/>
    <property type="molecule type" value="Genomic_DNA"/>
</dbReference>